<dbReference type="EMBL" id="CP064786">
    <property type="protein sequence ID" value="QSG02651.1"/>
    <property type="molecule type" value="Genomic_DNA"/>
</dbReference>
<name>A0A897MQP7_9EURY</name>
<dbReference type="InterPro" id="IPR043859">
    <property type="entry name" value="TbsP-like_N"/>
</dbReference>
<keyword evidence="4" id="KW-1185">Reference proteome</keyword>
<dbReference type="Proteomes" id="UP000663586">
    <property type="component" value="Chromosome"/>
</dbReference>
<sequence length="277" mass="30159">MARVNRLVVMTDNLLDQSREDLLSRAIETADGELMLVSPSEETLAHLVDVLADHEGRVDVLAEPATVKTVMDDFIVASNAADLIASDRLSLRTSDALATNPLLISSLSVMTLVTTDTSVSGLVSEDESFVDDVRSEYRDQWAAAEEYSLRTPPRTEVDEELAESLGEDAERDFQAMLGSLETARGDDGIDEVTASLLVAAKNEALLYDISKWGEDTGVASKATFSRTKTKLEEEGLIETEKVPIEVGRPRLRLTLADERLQSADSDQIVTAAQSLLT</sequence>
<evidence type="ECO:0000259" key="1">
    <source>
        <dbReference type="Pfam" id="PF19138"/>
    </source>
</evidence>
<evidence type="ECO:0000313" key="3">
    <source>
        <dbReference type="EMBL" id="QSG02651.1"/>
    </source>
</evidence>
<protein>
    <recommendedName>
        <fullName evidence="5">Transcriptional regulator</fullName>
    </recommendedName>
</protein>
<evidence type="ECO:0000313" key="4">
    <source>
        <dbReference type="Proteomes" id="UP000663586"/>
    </source>
</evidence>
<dbReference type="NCBIfam" id="NF047393">
    <property type="entry name" value="TransRegTbspHalo"/>
    <property type="match status" value="1"/>
</dbReference>
<dbReference type="KEGG" id="hara:AArcS_1437"/>
<dbReference type="InterPro" id="IPR056163">
    <property type="entry name" value="TbsP_C"/>
</dbReference>
<gene>
    <name evidence="3" type="ORF">AArcS_1437</name>
</gene>
<dbReference type="Pfam" id="PF23336">
    <property type="entry name" value="HTH_TbsP_C"/>
    <property type="match status" value="1"/>
</dbReference>
<feature type="domain" description="Transcriptional regulator TbsP-like C-terminal" evidence="2">
    <location>
        <begin position="153"/>
        <end position="273"/>
    </location>
</feature>
<evidence type="ECO:0008006" key="5">
    <source>
        <dbReference type="Google" id="ProtNLM"/>
    </source>
</evidence>
<dbReference type="Pfam" id="PF19138">
    <property type="entry name" value="TbsP_N"/>
    <property type="match status" value="1"/>
</dbReference>
<organism evidence="3 4">
    <name type="scientific">Natranaeroarchaeum sulfidigenes</name>
    <dbReference type="NCBI Taxonomy" id="2784880"/>
    <lineage>
        <taxon>Archaea</taxon>
        <taxon>Methanobacteriati</taxon>
        <taxon>Methanobacteriota</taxon>
        <taxon>Stenosarchaea group</taxon>
        <taxon>Halobacteria</taxon>
        <taxon>Halobacteriales</taxon>
        <taxon>Natronoarchaeaceae</taxon>
        <taxon>Natranaeroarchaeum</taxon>
    </lineage>
</organism>
<evidence type="ECO:0000259" key="2">
    <source>
        <dbReference type="Pfam" id="PF23336"/>
    </source>
</evidence>
<accession>A0A897MQP7</accession>
<reference evidence="3" key="1">
    <citation type="submission" date="2020-11" db="EMBL/GenBank/DDBJ databases">
        <title>Carbohydrate-dependent, anaerobic sulfur respiration: A novel catabolism in halophilic archaea.</title>
        <authorList>
            <person name="Sorokin D.Y."/>
            <person name="Messina E."/>
            <person name="Smedile F."/>
            <person name="La Cono V."/>
            <person name="Hallsworth J.E."/>
            <person name="Yakimov M.M."/>
        </authorList>
    </citation>
    <scope>NUCLEOTIDE SEQUENCE</scope>
    <source>
        <strain evidence="3">AArc-S</strain>
    </source>
</reference>
<dbReference type="AlphaFoldDB" id="A0A897MQP7"/>
<feature type="domain" description="Transcriptional regulator TbsP N-terminal" evidence="1">
    <location>
        <begin position="12"/>
        <end position="152"/>
    </location>
</feature>
<proteinExistence type="predicted"/>